<accession>A0A317JSM6</accession>
<comment type="caution">
    <text evidence="8">The sequence shown here is derived from an EMBL/GenBank/DDBJ whole genome shotgun (WGS) entry which is preliminary data.</text>
</comment>
<dbReference type="GO" id="GO:0016042">
    <property type="term" value="P:lipid catabolic process"/>
    <property type="evidence" value="ECO:0007669"/>
    <property type="project" value="UniProtKB-KW"/>
</dbReference>
<evidence type="ECO:0000259" key="7">
    <source>
        <dbReference type="Pfam" id="PF13091"/>
    </source>
</evidence>
<organism evidence="8 9">
    <name type="scientific">Micromonospora globispora</name>
    <dbReference type="NCBI Taxonomy" id="1450148"/>
    <lineage>
        <taxon>Bacteria</taxon>
        <taxon>Bacillati</taxon>
        <taxon>Actinomycetota</taxon>
        <taxon>Actinomycetes</taxon>
        <taxon>Micromonosporales</taxon>
        <taxon>Micromonosporaceae</taxon>
        <taxon>Micromonospora</taxon>
    </lineage>
</organism>
<keyword evidence="4" id="KW-0378">Hydrolase</keyword>
<dbReference type="EC" id="3.1.4.4" evidence="3"/>
<evidence type="ECO:0000256" key="6">
    <source>
        <dbReference type="ARBA" id="ARBA00023098"/>
    </source>
</evidence>
<evidence type="ECO:0000256" key="5">
    <source>
        <dbReference type="ARBA" id="ARBA00022963"/>
    </source>
</evidence>
<dbReference type="AlphaFoldDB" id="A0A317JSM6"/>
<name>A0A317JSM6_9ACTN</name>
<evidence type="ECO:0000256" key="2">
    <source>
        <dbReference type="ARBA" id="ARBA00008664"/>
    </source>
</evidence>
<sequence length="441" mass="47143">MLFSICPFHLAGAVSSLRRGSVSLRKVMSSFAASACLVAAALSVGVEPAVAVPTTTAVFNNPLGTAAEKAAIQTRVVELIDGAPAGSRIRMSMFYASDPTVPNALVAAKNRGVNVQVIFNDSDPAKAPYASLVTALGTDLSAPSWILFCPPGRGCVGDRVLSKVGSINHDKFFLFSSTQGASNVVVQSTANLHTGRDGLGGWNSALVLVGNTDIYNAYSGYFDDLKARGVNNNTYDTGRPAVTSGNAKVHFYPRQESNGQPYDDASEDTIMTVLNNVSCFGNSVVGTQDGTHRTVIRVNQAIFSRTYIASKLWELDNAGCYVEVVQRYDQNSRSEAGAMKNLLAATSSPYGGPVVKYYCIGDSVWTHSKYLQVEGNYYGGADRTITWVGSHNFSYNSLRQSDETLLQLEDSTVFDAFRTNFRTVRDAAGIRSVANGGTATC</sequence>
<evidence type="ECO:0000313" key="9">
    <source>
        <dbReference type="Proteomes" id="UP000245683"/>
    </source>
</evidence>
<dbReference type="EMBL" id="QGSV01000453">
    <property type="protein sequence ID" value="PWU43350.1"/>
    <property type="molecule type" value="Genomic_DNA"/>
</dbReference>
<dbReference type="Pfam" id="PF13091">
    <property type="entry name" value="PLDc_2"/>
    <property type="match status" value="2"/>
</dbReference>
<evidence type="ECO:0000313" key="8">
    <source>
        <dbReference type="EMBL" id="PWU43350.1"/>
    </source>
</evidence>
<dbReference type="OrthoDB" id="3740959at2"/>
<dbReference type="InterPro" id="IPR051406">
    <property type="entry name" value="PLD_domain"/>
</dbReference>
<comment type="catalytic activity">
    <reaction evidence="1">
        <text>a 1,2-diacyl-sn-glycero-3-phosphocholine + H2O = a 1,2-diacyl-sn-glycero-3-phosphate + choline + H(+)</text>
        <dbReference type="Rhea" id="RHEA:14445"/>
        <dbReference type="ChEBI" id="CHEBI:15354"/>
        <dbReference type="ChEBI" id="CHEBI:15377"/>
        <dbReference type="ChEBI" id="CHEBI:15378"/>
        <dbReference type="ChEBI" id="CHEBI:57643"/>
        <dbReference type="ChEBI" id="CHEBI:58608"/>
        <dbReference type="EC" id="3.1.4.4"/>
    </reaction>
</comment>
<protein>
    <recommendedName>
        <fullName evidence="3">phospholipase D</fullName>
        <ecNumber evidence="3">3.1.4.4</ecNumber>
    </recommendedName>
</protein>
<gene>
    <name evidence="8" type="ORF">DLJ46_31855</name>
</gene>
<feature type="domain" description="Phospholipase D-like" evidence="7">
    <location>
        <begin position="85"/>
        <end position="222"/>
    </location>
</feature>
<keyword evidence="9" id="KW-1185">Reference proteome</keyword>
<dbReference type="SUPFAM" id="SSF56024">
    <property type="entry name" value="Phospholipase D/nuclease"/>
    <property type="match status" value="2"/>
</dbReference>
<keyword evidence="5" id="KW-0442">Lipid degradation</keyword>
<dbReference type="InterPro" id="IPR025202">
    <property type="entry name" value="PLD-like_dom"/>
</dbReference>
<keyword evidence="6" id="KW-0443">Lipid metabolism</keyword>
<evidence type="ECO:0000256" key="3">
    <source>
        <dbReference type="ARBA" id="ARBA00012027"/>
    </source>
</evidence>
<proteinExistence type="inferred from homology"/>
<dbReference type="PANTHER" id="PTHR43856:SF1">
    <property type="entry name" value="MITOCHONDRIAL CARDIOLIPIN HYDROLASE"/>
    <property type="match status" value="1"/>
</dbReference>
<dbReference type="Gene3D" id="3.30.870.10">
    <property type="entry name" value="Endonuclease Chain A"/>
    <property type="match status" value="2"/>
</dbReference>
<dbReference type="PANTHER" id="PTHR43856">
    <property type="entry name" value="CARDIOLIPIN HYDROLASE"/>
    <property type="match status" value="1"/>
</dbReference>
<evidence type="ECO:0000256" key="4">
    <source>
        <dbReference type="ARBA" id="ARBA00022801"/>
    </source>
</evidence>
<reference evidence="9" key="1">
    <citation type="submission" date="2018-05" db="EMBL/GenBank/DDBJ databases">
        <title>Micromonospora globispora sp. nov. and Micromonospora rugosa sp. nov., isolated from marine sediment.</title>
        <authorList>
            <person name="Carro L."/>
            <person name="Aysel V."/>
            <person name="Cetin D."/>
            <person name="Igual J.M."/>
            <person name="Klenk H.-P."/>
            <person name="Trujillo M.E."/>
            <person name="Sahin N."/>
        </authorList>
    </citation>
    <scope>NUCLEOTIDE SEQUENCE [LARGE SCALE GENOMIC DNA]</scope>
    <source>
        <strain evidence="9">S2904</strain>
    </source>
</reference>
<feature type="domain" description="Phospholipase D-like" evidence="7">
    <location>
        <begin position="296"/>
        <end position="423"/>
    </location>
</feature>
<dbReference type="GO" id="GO:0004630">
    <property type="term" value="F:phospholipase D activity"/>
    <property type="evidence" value="ECO:0007669"/>
    <property type="project" value="UniProtKB-EC"/>
</dbReference>
<dbReference type="Proteomes" id="UP000245683">
    <property type="component" value="Unassembled WGS sequence"/>
</dbReference>
<dbReference type="GO" id="GO:0016891">
    <property type="term" value="F:RNA endonuclease activity producing 5'-phosphomonoesters, hydrolytic mechanism"/>
    <property type="evidence" value="ECO:0007669"/>
    <property type="project" value="TreeGrafter"/>
</dbReference>
<comment type="similarity">
    <text evidence="2">Belongs to the phospholipase D family.</text>
</comment>
<evidence type="ECO:0000256" key="1">
    <source>
        <dbReference type="ARBA" id="ARBA00000798"/>
    </source>
</evidence>